<gene>
    <name evidence="6" type="primary">LOC120267140</name>
</gene>
<dbReference type="GeneID" id="120267140"/>
<evidence type="ECO:0000256" key="3">
    <source>
        <dbReference type="SAM" id="MobiDB-lite"/>
    </source>
</evidence>
<dbReference type="RefSeq" id="XP_039130778.1">
    <property type="nucleotide sequence ID" value="XM_039274844.1"/>
</dbReference>
<evidence type="ECO:0000256" key="1">
    <source>
        <dbReference type="ARBA" id="ARBA00004370"/>
    </source>
</evidence>
<evidence type="ECO:0000313" key="5">
    <source>
        <dbReference type="Proteomes" id="UP001515500"/>
    </source>
</evidence>
<comment type="subcellular location">
    <subcellularLocation>
        <location evidence="1">Membrane</location>
    </subcellularLocation>
</comment>
<protein>
    <submittedName>
        <fullName evidence="6">NDR1/HIN1-like protein 6</fullName>
    </submittedName>
</protein>
<name>A0AB40BTK2_DIOCR</name>
<sequence>MKQASPPPQQIAEPRKPRLLPSRRPTNPFVWCGAIVCIILSLLLIVTGIIILIFFLVVKPKNPVFDIPSASLNTIVFDSPFYLNAGLTFLANFSNPNDKMDVMFEYINIDLYFQNRLIASQSLPPFLDRTNEAKLGAVHMISSEVYLSPGLATELQMQMKNNSVLFNIRGAFRVRVSFGFGRYTYWFYGLCQIELTNPPAGVLVARICKTK</sequence>
<feature type="region of interest" description="Disordered" evidence="3">
    <location>
        <begin position="1"/>
        <end position="20"/>
    </location>
</feature>
<dbReference type="Proteomes" id="UP001515500">
    <property type="component" value="Chromosome 8"/>
</dbReference>
<evidence type="ECO:0000256" key="2">
    <source>
        <dbReference type="ARBA" id="ARBA00023136"/>
    </source>
</evidence>
<feature type="transmembrane region" description="Helical" evidence="4">
    <location>
        <begin position="28"/>
        <end position="58"/>
    </location>
</feature>
<keyword evidence="5" id="KW-1185">Reference proteome</keyword>
<dbReference type="PANTHER" id="PTHR31234">
    <property type="entry name" value="LATE EMBRYOGENESIS ABUNDANT (LEA) HYDROXYPROLINE-RICH GLYCOPROTEIN FAMILY"/>
    <property type="match status" value="1"/>
</dbReference>
<accession>A0AB40BTK2</accession>
<dbReference type="InterPro" id="IPR044839">
    <property type="entry name" value="NDR1-like"/>
</dbReference>
<dbReference type="GO" id="GO:0098542">
    <property type="term" value="P:defense response to other organism"/>
    <property type="evidence" value="ECO:0007669"/>
    <property type="project" value="InterPro"/>
</dbReference>
<keyword evidence="4" id="KW-1133">Transmembrane helix</keyword>
<proteinExistence type="predicted"/>
<dbReference type="PANTHER" id="PTHR31234:SF42">
    <property type="entry name" value="LATE EMBRYOGENESIS ABUNDANT (LEA) HYDROXYPROLINE-RICH GLYCOPROTEIN FAMILY"/>
    <property type="match status" value="1"/>
</dbReference>
<dbReference type="GO" id="GO:0005886">
    <property type="term" value="C:plasma membrane"/>
    <property type="evidence" value="ECO:0007669"/>
    <property type="project" value="TreeGrafter"/>
</dbReference>
<organism evidence="5 6">
    <name type="scientific">Dioscorea cayennensis subsp. rotundata</name>
    <name type="common">White Guinea yam</name>
    <name type="synonym">Dioscorea rotundata</name>
    <dbReference type="NCBI Taxonomy" id="55577"/>
    <lineage>
        <taxon>Eukaryota</taxon>
        <taxon>Viridiplantae</taxon>
        <taxon>Streptophyta</taxon>
        <taxon>Embryophyta</taxon>
        <taxon>Tracheophyta</taxon>
        <taxon>Spermatophyta</taxon>
        <taxon>Magnoliopsida</taxon>
        <taxon>Liliopsida</taxon>
        <taxon>Dioscoreales</taxon>
        <taxon>Dioscoreaceae</taxon>
        <taxon>Dioscorea</taxon>
    </lineage>
</organism>
<evidence type="ECO:0000256" key="4">
    <source>
        <dbReference type="SAM" id="Phobius"/>
    </source>
</evidence>
<keyword evidence="4" id="KW-0812">Transmembrane</keyword>
<dbReference type="AlphaFoldDB" id="A0AB40BTK2"/>
<evidence type="ECO:0000313" key="6">
    <source>
        <dbReference type="RefSeq" id="XP_039130778.1"/>
    </source>
</evidence>
<reference evidence="6" key="1">
    <citation type="submission" date="2025-08" db="UniProtKB">
        <authorList>
            <consortium name="RefSeq"/>
        </authorList>
    </citation>
    <scope>IDENTIFICATION</scope>
</reference>
<keyword evidence="2 4" id="KW-0472">Membrane</keyword>